<evidence type="ECO:0000313" key="2">
    <source>
        <dbReference type="EMBL" id="WSD17354.1"/>
    </source>
</evidence>
<dbReference type="PANTHER" id="PTHR35400">
    <property type="entry name" value="SLR1083 PROTEIN"/>
    <property type="match status" value="1"/>
</dbReference>
<name>A0ABZ1HFH6_STRPH</name>
<gene>
    <name evidence="2" type="ORF">OHB35_31250</name>
</gene>
<dbReference type="Proteomes" id="UP001340816">
    <property type="component" value="Chromosome"/>
</dbReference>
<dbReference type="InterPro" id="IPR011335">
    <property type="entry name" value="Restrct_endonuc-II-like"/>
</dbReference>
<feature type="domain" description="Putative restriction endonuclease" evidence="1">
    <location>
        <begin position="14"/>
        <end position="183"/>
    </location>
</feature>
<evidence type="ECO:0000313" key="3">
    <source>
        <dbReference type="Proteomes" id="UP001340816"/>
    </source>
</evidence>
<proteinExistence type="predicted"/>
<dbReference type="RefSeq" id="WP_266760104.1">
    <property type="nucleotide sequence ID" value="NZ_CP108011.1"/>
</dbReference>
<dbReference type="SUPFAM" id="SSF52980">
    <property type="entry name" value="Restriction endonuclease-like"/>
    <property type="match status" value="1"/>
</dbReference>
<dbReference type="EMBL" id="CP109135">
    <property type="protein sequence ID" value="WSD17354.1"/>
    <property type="molecule type" value="Genomic_DNA"/>
</dbReference>
<keyword evidence="2" id="KW-0378">Hydrolase</keyword>
<dbReference type="InterPro" id="IPR008538">
    <property type="entry name" value="Uma2"/>
</dbReference>
<dbReference type="Pfam" id="PF05685">
    <property type="entry name" value="Uma2"/>
    <property type="match status" value="1"/>
</dbReference>
<dbReference type="InterPro" id="IPR012296">
    <property type="entry name" value="Nuclease_put_TT1808"/>
</dbReference>
<evidence type="ECO:0000259" key="1">
    <source>
        <dbReference type="Pfam" id="PF05685"/>
    </source>
</evidence>
<dbReference type="CDD" id="cd06260">
    <property type="entry name" value="DUF820-like"/>
    <property type="match status" value="1"/>
</dbReference>
<keyword evidence="2" id="KW-0540">Nuclease</keyword>
<keyword evidence="3" id="KW-1185">Reference proteome</keyword>
<dbReference type="Gene3D" id="3.90.1570.10">
    <property type="entry name" value="tt1808, chain A"/>
    <property type="match status" value="1"/>
</dbReference>
<keyword evidence="2" id="KW-0255">Endonuclease</keyword>
<accession>A0ABZ1HFH6</accession>
<reference evidence="2 3" key="1">
    <citation type="submission" date="2022-10" db="EMBL/GenBank/DDBJ databases">
        <title>The complete genomes of actinobacterial strains from the NBC collection.</title>
        <authorList>
            <person name="Joergensen T.S."/>
            <person name="Alvarez Arevalo M."/>
            <person name="Sterndorff E.B."/>
            <person name="Faurdal D."/>
            <person name="Vuksanovic O."/>
            <person name="Mourched A.-S."/>
            <person name="Charusanti P."/>
            <person name="Shaw S."/>
            <person name="Blin K."/>
            <person name="Weber T."/>
        </authorList>
    </citation>
    <scope>NUCLEOTIDE SEQUENCE [LARGE SCALE GENOMIC DNA]</scope>
    <source>
        <strain evidence="2 3">NBC 01752</strain>
    </source>
</reference>
<dbReference type="PANTHER" id="PTHR35400:SF3">
    <property type="entry name" value="SLL1072 PROTEIN"/>
    <property type="match status" value="1"/>
</dbReference>
<sequence length="193" mass="21967">MTPSTADHQPQMLVEDFEELARTAHELVRLEFINGKVVVKPVPDGNHREIIVWLQEMCMQHRPDLRLYAECELKIEEYRKGRAKPDGVLAPRKHFVGTGEWAEPDGVLMTVEVTSRDRDTNQRDRVDKPHGYAAAEIPVYLLVDRDTNSVTVYADPEKGEYRSVTSRAFGVAIDLPAPVGFTLETDELKEFAY</sequence>
<dbReference type="GO" id="GO:0004519">
    <property type="term" value="F:endonuclease activity"/>
    <property type="evidence" value="ECO:0007669"/>
    <property type="project" value="UniProtKB-KW"/>
</dbReference>
<organism evidence="2 3">
    <name type="scientific">Streptomyces phaeochromogenes</name>
    <dbReference type="NCBI Taxonomy" id="1923"/>
    <lineage>
        <taxon>Bacteria</taxon>
        <taxon>Bacillati</taxon>
        <taxon>Actinomycetota</taxon>
        <taxon>Actinomycetes</taxon>
        <taxon>Kitasatosporales</taxon>
        <taxon>Streptomycetaceae</taxon>
        <taxon>Streptomyces</taxon>
        <taxon>Streptomyces phaeochromogenes group</taxon>
    </lineage>
</organism>
<protein>
    <submittedName>
        <fullName evidence="2">Uma2 family endonuclease</fullName>
    </submittedName>
</protein>